<evidence type="ECO:0000313" key="2">
    <source>
        <dbReference type="EMBL" id="KAK0719785.1"/>
    </source>
</evidence>
<evidence type="ECO:0000256" key="1">
    <source>
        <dbReference type="SAM" id="MobiDB-lite"/>
    </source>
</evidence>
<organism evidence="2 3">
    <name type="scientific">Lasiosphaeris hirsuta</name>
    <dbReference type="NCBI Taxonomy" id="260670"/>
    <lineage>
        <taxon>Eukaryota</taxon>
        <taxon>Fungi</taxon>
        <taxon>Dikarya</taxon>
        <taxon>Ascomycota</taxon>
        <taxon>Pezizomycotina</taxon>
        <taxon>Sordariomycetes</taxon>
        <taxon>Sordariomycetidae</taxon>
        <taxon>Sordariales</taxon>
        <taxon>Lasiosphaeriaceae</taxon>
        <taxon>Lasiosphaeris</taxon>
    </lineage>
</organism>
<name>A0AA40APT1_9PEZI</name>
<reference evidence="2" key="1">
    <citation type="submission" date="2023-06" db="EMBL/GenBank/DDBJ databases">
        <title>Genome-scale phylogeny and comparative genomics of the fungal order Sordariales.</title>
        <authorList>
            <consortium name="Lawrence Berkeley National Laboratory"/>
            <person name="Hensen N."/>
            <person name="Bonometti L."/>
            <person name="Westerberg I."/>
            <person name="Brannstrom I.O."/>
            <person name="Guillou S."/>
            <person name="Cros-Aarteil S."/>
            <person name="Calhoun S."/>
            <person name="Haridas S."/>
            <person name="Kuo A."/>
            <person name="Mondo S."/>
            <person name="Pangilinan J."/>
            <person name="Riley R."/>
            <person name="Labutti K."/>
            <person name="Andreopoulos B."/>
            <person name="Lipzen A."/>
            <person name="Chen C."/>
            <person name="Yanf M."/>
            <person name="Daum C."/>
            <person name="Ng V."/>
            <person name="Clum A."/>
            <person name="Steindorff A."/>
            <person name="Ohm R."/>
            <person name="Martin F."/>
            <person name="Silar P."/>
            <person name="Natvig D."/>
            <person name="Lalanne C."/>
            <person name="Gautier V."/>
            <person name="Ament-Velasquez S.L."/>
            <person name="Kruys A."/>
            <person name="Hutchinson M.I."/>
            <person name="Powell A.J."/>
            <person name="Barry K."/>
            <person name="Miller A.N."/>
            <person name="Grigoriev I.V."/>
            <person name="Debuchy R."/>
            <person name="Gladieux P."/>
            <person name="Thoren M.H."/>
            <person name="Johannesson H."/>
        </authorList>
    </citation>
    <scope>NUCLEOTIDE SEQUENCE</scope>
    <source>
        <strain evidence="2">SMH4607-1</strain>
    </source>
</reference>
<gene>
    <name evidence="2" type="ORF">B0H67DRAFT_643100</name>
</gene>
<feature type="region of interest" description="Disordered" evidence="1">
    <location>
        <begin position="324"/>
        <end position="368"/>
    </location>
</feature>
<dbReference type="Proteomes" id="UP001172102">
    <property type="component" value="Unassembled WGS sequence"/>
</dbReference>
<keyword evidence="3" id="KW-1185">Reference proteome</keyword>
<comment type="caution">
    <text evidence="2">The sequence shown here is derived from an EMBL/GenBank/DDBJ whole genome shotgun (WGS) entry which is preliminary data.</text>
</comment>
<evidence type="ECO:0000313" key="3">
    <source>
        <dbReference type="Proteomes" id="UP001172102"/>
    </source>
</evidence>
<accession>A0AA40APT1</accession>
<protein>
    <submittedName>
        <fullName evidence="2">Uncharacterized protein</fullName>
    </submittedName>
</protein>
<dbReference type="EMBL" id="JAUKUA010000003">
    <property type="protein sequence ID" value="KAK0719785.1"/>
    <property type="molecule type" value="Genomic_DNA"/>
</dbReference>
<feature type="compositionally biased region" description="Acidic residues" evidence="1">
    <location>
        <begin position="347"/>
        <end position="368"/>
    </location>
</feature>
<dbReference type="AlphaFoldDB" id="A0AA40APT1"/>
<feature type="compositionally biased region" description="Polar residues" evidence="1">
    <location>
        <begin position="189"/>
        <end position="223"/>
    </location>
</feature>
<feature type="region of interest" description="Disordered" evidence="1">
    <location>
        <begin position="183"/>
        <end position="267"/>
    </location>
</feature>
<proteinExistence type="predicted"/>
<sequence length="368" mass="40020">MPSLLSTNSYVGVPRSSHANYAAANDAMLDELSRQLVAANSRRLSRGSGSQRIGNAARITKPGSANNSPRSSMLQSRRRTLIGESLQGRFHPQPVDSNYLPTPASELPQEAIYERETRPARPVSWHPTSHMVHPQPYPQQQAMPYAFSQFNDAEILASLHHLPTTPAVYSGYNSPSSTFSPLSLPYPSHGSQQYHSPTNRSLPAQQASAYQPTPSSSHSTVGTMSDIAHLPGPKAGEVLDWNPFTIQGSYDRSTAPPTPEDFDQAPRPVTKVANDEDSIPYQPLEDDDESEGEILYGMGLYDMPDKSDGSLLDLHRSTVFSLLGSTGAYPEPTGKGLKLEDAWEPPASDDSESDNDGDEDADGEDQDL</sequence>